<dbReference type="Proteomes" id="UP001223144">
    <property type="component" value="Unassembled WGS sequence"/>
</dbReference>
<sequence length="318" mass="34000">MSMSAWRRAGVSLTAAVVVAGVAGCQGGGDKKAANEPVDSSRGSVTKVITAAYKKTAEAKSAKVRMTISVPAGVDGAKGGEMEMSGVLGWDPTLMDITVKGEALTAAPDAPEQMRMVWLDNAMYMDMGSEQAAKMDGKQWLKLDIAAAAEASGDEAMQKQLTAQLENMNQDPAKQLALLLDSPNLEHVGPEKIDGTDTQHYKGTLTVEEMLKSNNSLSVLGDEEREELLAKMKEQGAEEYDTQVWVNEDGYPVRMDLGVDTPQGTMKITADYSDYGAKAEVQAPPAEETFDLFQELKKLGEGMREGADASGDEPVLQG</sequence>
<dbReference type="RefSeq" id="WP_279927922.1">
    <property type="nucleotide sequence ID" value="NZ_JARWBG010000011.1"/>
</dbReference>
<proteinExistence type="predicted"/>
<comment type="caution">
    <text evidence="1">The sequence shown here is derived from an EMBL/GenBank/DDBJ whole genome shotgun (WGS) entry which is preliminary data.</text>
</comment>
<dbReference type="SUPFAM" id="SSF89392">
    <property type="entry name" value="Prokaryotic lipoproteins and lipoprotein localization factors"/>
    <property type="match status" value="1"/>
</dbReference>
<dbReference type="Gene3D" id="2.50.20.20">
    <property type="match status" value="1"/>
</dbReference>
<evidence type="ECO:0008006" key="3">
    <source>
        <dbReference type="Google" id="ProtNLM"/>
    </source>
</evidence>
<evidence type="ECO:0000313" key="1">
    <source>
        <dbReference type="EMBL" id="MDH2389590.1"/>
    </source>
</evidence>
<name>A0ABT6HMP9_9ACTN</name>
<protein>
    <recommendedName>
        <fullName evidence="3">Lipoprotein</fullName>
    </recommendedName>
</protein>
<accession>A0ABT6HMP9</accession>
<evidence type="ECO:0000313" key="2">
    <source>
        <dbReference type="Proteomes" id="UP001223144"/>
    </source>
</evidence>
<dbReference type="PROSITE" id="PS51257">
    <property type="entry name" value="PROKAR_LIPOPROTEIN"/>
    <property type="match status" value="1"/>
</dbReference>
<dbReference type="InterPro" id="IPR029046">
    <property type="entry name" value="LolA/LolB/LppX"/>
</dbReference>
<organism evidence="1 2">
    <name type="scientific">Streptomyces chengmaiensis</name>
    <dbReference type="NCBI Taxonomy" id="3040919"/>
    <lineage>
        <taxon>Bacteria</taxon>
        <taxon>Bacillati</taxon>
        <taxon>Actinomycetota</taxon>
        <taxon>Actinomycetes</taxon>
        <taxon>Kitasatosporales</taxon>
        <taxon>Streptomycetaceae</taxon>
        <taxon>Streptomyces</taxon>
    </lineage>
</organism>
<dbReference type="EMBL" id="JARWBG010000011">
    <property type="protein sequence ID" value="MDH2389590.1"/>
    <property type="molecule type" value="Genomic_DNA"/>
</dbReference>
<gene>
    <name evidence="1" type="ORF">QCN29_12435</name>
</gene>
<reference evidence="1 2" key="1">
    <citation type="submission" date="2023-04" db="EMBL/GenBank/DDBJ databases">
        <title>Streptomyces chengmaiensis sp. nov. isolated from the stem of mangrove plant in Hainan.</title>
        <authorList>
            <person name="Huang X."/>
            <person name="Zhou S."/>
            <person name="Chu X."/>
            <person name="Xie Y."/>
            <person name="Lin Y."/>
        </authorList>
    </citation>
    <scope>NUCLEOTIDE SEQUENCE [LARGE SCALE GENOMIC DNA]</scope>
    <source>
        <strain evidence="1 2">HNM0663</strain>
    </source>
</reference>
<keyword evidence="2" id="KW-1185">Reference proteome</keyword>